<dbReference type="PANTHER" id="PTHR33408">
    <property type="entry name" value="TRANSPOSASE"/>
    <property type="match status" value="1"/>
</dbReference>
<dbReference type="GO" id="GO:0004803">
    <property type="term" value="F:transposase activity"/>
    <property type="evidence" value="ECO:0007669"/>
    <property type="project" value="InterPro"/>
</dbReference>
<dbReference type="InterPro" id="IPR002559">
    <property type="entry name" value="Transposase_11"/>
</dbReference>
<dbReference type="AlphaFoldDB" id="A0A9Q8MTY2"/>
<feature type="domain" description="Transposase IS4-like" evidence="1">
    <location>
        <begin position="5"/>
        <end position="83"/>
    </location>
</feature>
<dbReference type="EMBL" id="QUBG01000002">
    <property type="protein sequence ID" value="TPR44957.1"/>
    <property type="molecule type" value="Genomic_DNA"/>
</dbReference>
<reference evidence="2" key="1">
    <citation type="submission" date="2018-08" db="EMBL/GenBank/DDBJ databases">
        <title>Comparative genomics of wild bee and flower associated Lactobacillus reveals potential adaptation to the bee host.</title>
        <authorList>
            <person name="Vuong H.Q."/>
            <person name="Mcfrederick Q.S."/>
        </authorList>
    </citation>
    <scope>NUCLEOTIDE SEQUENCE</scope>
    <source>
        <strain evidence="2">HV_63</strain>
    </source>
</reference>
<comment type="caution">
    <text evidence="2">The sequence shown here is derived from an EMBL/GenBank/DDBJ whole genome shotgun (WGS) entry which is preliminary data.</text>
</comment>
<dbReference type="Pfam" id="PF01609">
    <property type="entry name" value="DDE_Tnp_1"/>
    <property type="match status" value="1"/>
</dbReference>
<name>A0A9Q8MTY2_9LACO</name>
<proteinExistence type="predicted"/>
<accession>A0A9Q8MTY2</accession>
<evidence type="ECO:0000313" key="2">
    <source>
        <dbReference type="EMBL" id="TPR44957.1"/>
    </source>
</evidence>
<sequence>MDNLKPAYNLQIATSGQFITNFDIYQNPTDTRTLIPFLNKQIKNNSLGKYIVADAGYGSESNYRFIEDKLTNHIPLIPYGTMLKENKVVNGKVMTVRS</sequence>
<dbReference type="PANTHER" id="PTHR33408:SF2">
    <property type="entry name" value="TRANSPOSASE DDE DOMAIN-CONTAINING PROTEIN"/>
    <property type="match status" value="1"/>
</dbReference>
<protein>
    <recommendedName>
        <fullName evidence="1">Transposase IS4-like domain-containing protein</fullName>
    </recommendedName>
</protein>
<evidence type="ECO:0000313" key="3">
    <source>
        <dbReference type="Proteomes" id="UP000784700"/>
    </source>
</evidence>
<gene>
    <name evidence="2" type="ORF">DY130_01855</name>
</gene>
<dbReference type="GO" id="GO:0003677">
    <property type="term" value="F:DNA binding"/>
    <property type="evidence" value="ECO:0007669"/>
    <property type="project" value="InterPro"/>
</dbReference>
<organism evidence="2 3">
    <name type="scientific">Apilactobacillus micheneri</name>
    <dbReference type="NCBI Taxonomy" id="1899430"/>
    <lineage>
        <taxon>Bacteria</taxon>
        <taxon>Bacillati</taxon>
        <taxon>Bacillota</taxon>
        <taxon>Bacilli</taxon>
        <taxon>Lactobacillales</taxon>
        <taxon>Lactobacillaceae</taxon>
        <taxon>Apilactobacillus</taxon>
    </lineage>
</organism>
<evidence type="ECO:0000259" key="1">
    <source>
        <dbReference type="Pfam" id="PF01609"/>
    </source>
</evidence>
<dbReference type="GO" id="GO:0006313">
    <property type="term" value="P:DNA transposition"/>
    <property type="evidence" value="ECO:0007669"/>
    <property type="project" value="InterPro"/>
</dbReference>
<dbReference type="Proteomes" id="UP000784700">
    <property type="component" value="Unassembled WGS sequence"/>
</dbReference>